<dbReference type="InterPro" id="IPR036249">
    <property type="entry name" value="Thioredoxin-like_sf"/>
</dbReference>
<dbReference type="Pfam" id="PF01323">
    <property type="entry name" value="DSBA"/>
    <property type="match status" value="1"/>
</dbReference>
<dbReference type="Gene3D" id="3.40.30.10">
    <property type="entry name" value="Glutaredoxin"/>
    <property type="match status" value="1"/>
</dbReference>
<sequence length="224" mass="25198">MAPIKIFCFSDILCIWAYIAQIRLDELQRNFSTQVAVQYHFVSVFGSAREKLEKGWQDRGGLAAYGQHIQKVSQKFNHINVNPGVWTQTVPTSSLSSHVFLKAIELVEQEQSPGSIVLLEKVIKACREAFFCQLRDISHRSVQLEIAEELNLPIAQIQEKIESGTAYARLSQDLDLVKAHAVTVSPTLIFNEGRQRLNGNVGYRVIEANIRELLNSPSGEASWC</sequence>
<gene>
    <name evidence="2" type="ORF">QQ91_0005245</name>
</gene>
<evidence type="ECO:0000313" key="3">
    <source>
        <dbReference type="Proteomes" id="UP000031561"/>
    </source>
</evidence>
<dbReference type="SUPFAM" id="SSF52833">
    <property type="entry name" value="Thioredoxin-like"/>
    <property type="match status" value="1"/>
</dbReference>
<feature type="domain" description="DSBA-like thioredoxin" evidence="1">
    <location>
        <begin position="7"/>
        <end position="208"/>
    </location>
</feature>
<dbReference type="AlphaFoldDB" id="A0ABD4T0T2"/>
<dbReference type="InterPro" id="IPR001853">
    <property type="entry name" value="DSBA-like_thioredoxin_dom"/>
</dbReference>
<protein>
    <submittedName>
        <fullName evidence="2">DsbA family protein</fullName>
    </submittedName>
</protein>
<comment type="caution">
    <text evidence="2">The sequence shown here is derived from an EMBL/GenBank/DDBJ whole genome shotgun (WGS) entry which is preliminary data.</text>
</comment>
<proteinExistence type="predicted"/>
<organism evidence="2 3">
    <name type="scientific">Lyngbya confervoides BDU141951</name>
    <dbReference type="NCBI Taxonomy" id="1574623"/>
    <lineage>
        <taxon>Bacteria</taxon>
        <taxon>Bacillati</taxon>
        <taxon>Cyanobacteriota</taxon>
        <taxon>Cyanophyceae</taxon>
        <taxon>Oscillatoriophycideae</taxon>
        <taxon>Oscillatoriales</taxon>
        <taxon>Microcoleaceae</taxon>
        <taxon>Lyngbya</taxon>
    </lineage>
</organism>
<name>A0ABD4T0T2_9CYAN</name>
<dbReference type="RefSeq" id="WP_166280788.1">
    <property type="nucleotide sequence ID" value="NZ_JTHE03000035.1"/>
</dbReference>
<dbReference type="EMBL" id="JTHE03000035">
    <property type="protein sequence ID" value="MCM1982233.1"/>
    <property type="molecule type" value="Genomic_DNA"/>
</dbReference>
<keyword evidence="3" id="KW-1185">Reference proteome</keyword>
<accession>A0ABD4T0T2</accession>
<evidence type="ECO:0000313" key="2">
    <source>
        <dbReference type="EMBL" id="MCM1982233.1"/>
    </source>
</evidence>
<dbReference type="Proteomes" id="UP000031561">
    <property type="component" value="Unassembled WGS sequence"/>
</dbReference>
<evidence type="ECO:0000259" key="1">
    <source>
        <dbReference type="Pfam" id="PF01323"/>
    </source>
</evidence>
<reference evidence="2 3" key="1">
    <citation type="journal article" date="2015" name="Genome Announc.">
        <title>Draft Genome Sequence of Filamentous Marine Cyanobacterium Lyngbya confervoides Strain BDU141951.</title>
        <authorList>
            <person name="Chandrababunaidu M.M."/>
            <person name="Sen D."/>
            <person name="Tripathy S."/>
        </authorList>
    </citation>
    <scope>NUCLEOTIDE SEQUENCE [LARGE SCALE GENOMIC DNA]</scope>
    <source>
        <strain evidence="2 3">BDU141951</strain>
    </source>
</reference>